<sequence>MHWQQLLDLSEQKSIQQARTLFDRDYDRIIFSHPFRKLQDKTQVHPLPEHDFVHNRLTHSLEVSSVGRSLGRLVGDSVLERRPEMARQISANDFGTIVASASLAHDIGNPPFGHSGEQAISEYFLLNAKLLESEFTQKEWADLVNFEGNAQGFRLLNKSGYQGLKLTAPTLAAFTKYPRPALVSDALKPRRSQKKYGFYVSEADLFKEMAHKLGLKALAEEQWTRHPLAFLVEAADDICYHVIDLEDGCNLGLLSQEDTIELYAQVIGERFDRNKLYTIRSKREQIAVLRALAISELIDQCKTLFLDSEEDILSGKFDVSLTDAIPAADHLAQISKISVQNIYRSRTVLEIEAAGFTVINGLLEAFVPAACSIQKGKQTRKEQVCYRLLPEDTRYEIEQAPTVYLALRALLDFVSGLTDSNAMNLYRKIGGIALPGKI</sequence>
<dbReference type="CDD" id="cd00077">
    <property type="entry name" value="HDc"/>
    <property type="match status" value="1"/>
</dbReference>
<dbReference type="NCBIfam" id="TIGR01353">
    <property type="entry name" value="dGTP_triPase"/>
    <property type="match status" value="1"/>
</dbReference>
<dbReference type="RefSeq" id="WP_189628717.1">
    <property type="nucleotide sequence ID" value="NZ_BNAG01000001.1"/>
</dbReference>
<gene>
    <name evidence="3" type="primary">dgt</name>
    <name evidence="3" type="ORF">GCM10011340_06170</name>
</gene>
<evidence type="ECO:0000256" key="1">
    <source>
        <dbReference type="ARBA" id="ARBA00022801"/>
    </source>
</evidence>
<dbReference type="PANTHER" id="PTHR11373">
    <property type="entry name" value="DEOXYNUCLEOSIDE TRIPHOSPHATE TRIPHOSPHOHYDROLASE"/>
    <property type="match status" value="1"/>
</dbReference>
<keyword evidence="1" id="KW-0378">Hydrolase</keyword>
<dbReference type="Gene3D" id="1.10.3550.10">
    <property type="entry name" value="eoxyguanosinetriphosphate triphosphohydrolase domain-like"/>
    <property type="match status" value="1"/>
</dbReference>
<feature type="domain" description="HD/PDEase" evidence="2">
    <location>
        <begin position="52"/>
        <end position="250"/>
    </location>
</feature>
<dbReference type="Gene3D" id="1.10.3410.10">
    <property type="entry name" value="putative deoxyguanosinetriphosphate triphosphohydrolase like domain"/>
    <property type="match status" value="1"/>
</dbReference>
<dbReference type="InterPro" id="IPR006261">
    <property type="entry name" value="dGTPase"/>
</dbReference>
<evidence type="ECO:0000259" key="2">
    <source>
        <dbReference type="SMART" id="SM00471"/>
    </source>
</evidence>
<evidence type="ECO:0000313" key="3">
    <source>
        <dbReference type="EMBL" id="GHE54328.1"/>
    </source>
</evidence>
<keyword evidence="4" id="KW-1185">Reference proteome</keyword>
<reference evidence="4" key="1">
    <citation type="journal article" date="2019" name="Int. J. Syst. Evol. Microbiol.">
        <title>The Global Catalogue of Microorganisms (GCM) 10K type strain sequencing project: providing services to taxonomists for standard genome sequencing and annotation.</title>
        <authorList>
            <consortium name="The Broad Institute Genomics Platform"/>
            <consortium name="The Broad Institute Genome Sequencing Center for Infectious Disease"/>
            <person name="Wu L."/>
            <person name="Ma J."/>
        </authorList>
    </citation>
    <scope>NUCLEOTIDE SEQUENCE [LARGE SCALE GENOMIC DNA]</scope>
    <source>
        <strain evidence="4">CGMCC 1.15111</strain>
    </source>
</reference>
<dbReference type="InterPro" id="IPR050135">
    <property type="entry name" value="dGTPase-like"/>
</dbReference>
<dbReference type="EMBL" id="BNAG01000001">
    <property type="protein sequence ID" value="GHE54328.1"/>
    <property type="molecule type" value="Genomic_DNA"/>
</dbReference>
<dbReference type="Pfam" id="PF01966">
    <property type="entry name" value="HD"/>
    <property type="match status" value="1"/>
</dbReference>
<dbReference type="Pfam" id="PF13286">
    <property type="entry name" value="HD_assoc"/>
    <property type="match status" value="1"/>
</dbReference>
<protein>
    <submittedName>
        <fullName evidence="3">DGTPase</fullName>
    </submittedName>
</protein>
<comment type="caution">
    <text evidence="3">The sequence shown here is derived from an EMBL/GenBank/DDBJ whole genome shotgun (WGS) entry which is preliminary data.</text>
</comment>
<dbReference type="Gene3D" id="1.10.3210.10">
    <property type="entry name" value="Hypothetical protein af1432"/>
    <property type="match status" value="1"/>
</dbReference>
<dbReference type="InterPro" id="IPR006674">
    <property type="entry name" value="HD_domain"/>
</dbReference>
<dbReference type="SUPFAM" id="SSF109604">
    <property type="entry name" value="HD-domain/PDEase-like"/>
    <property type="match status" value="1"/>
</dbReference>
<dbReference type="PANTHER" id="PTHR11373:SF32">
    <property type="entry name" value="DEOXYGUANOSINETRIPHOSPHATE TRIPHOSPHOHYDROLASE"/>
    <property type="match status" value="1"/>
</dbReference>
<proteinExistence type="predicted"/>
<dbReference type="InterPro" id="IPR026875">
    <property type="entry name" value="PHydrolase_assoc_dom"/>
</dbReference>
<name>A0ABQ3I120_9BACT</name>
<dbReference type="InterPro" id="IPR003607">
    <property type="entry name" value="HD/PDEase_dom"/>
</dbReference>
<dbReference type="InterPro" id="IPR023293">
    <property type="entry name" value="dGTP_triP_hydro_central_sf"/>
</dbReference>
<accession>A0ABQ3I120</accession>
<organism evidence="3 4">
    <name type="scientific">Roseivirga thermotolerans</name>
    <dbReference type="NCBI Taxonomy" id="1758176"/>
    <lineage>
        <taxon>Bacteria</taxon>
        <taxon>Pseudomonadati</taxon>
        <taxon>Bacteroidota</taxon>
        <taxon>Cytophagia</taxon>
        <taxon>Cytophagales</taxon>
        <taxon>Roseivirgaceae</taxon>
        <taxon>Roseivirga</taxon>
    </lineage>
</organism>
<dbReference type="Proteomes" id="UP000658258">
    <property type="component" value="Unassembled WGS sequence"/>
</dbReference>
<dbReference type="SMART" id="SM00471">
    <property type="entry name" value="HDc"/>
    <property type="match status" value="1"/>
</dbReference>
<dbReference type="InterPro" id="IPR027432">
    <property type="entry name" value="dGTP_triphosphohydrolase_C"/>
</dbReference>
<evidence type="ECO:0000313" key="4">
    <source>
        <dbReference type="Proteomes" id="UP000658258"/>
    </source>
</evidence>